<dbReference type="PANTHER" id="PTHR24171">
    <property type="entry name" value="ANKYRIN REPEAT DOMAIN-CONTAINING PROTEIN 39-RELATED"/>
    <property type="match status" value="1"/>
</dbReference>
<dbReference type="PRINTS" id="PR01415">
    <property type="entry name" value="ANKYRIN"/>
</dbReference>
<dbReference type="Pfam" id="PF12796">
    <property type="entry name" value="Ank_2"/>
    <property type="match status" value="1"/>
</dbReference>
<dbReference type="EMBL" id="JANBUM010000030">
    <property type="protein sequence ID" value="KAJ2787194.1"/>
    <property type="molecule type" value="Genomic_DNA"/>
</dbReference>
<keyword evidence="1" id="KW-0677">Repeat</keyword>
<feature type="compositionally biased region" description="Polar residues" evidence="4">
    <location>
        <begin position="184"/>
        <end position="193"/>
    </location>
</feature>
<dbReference type="PROSITE" id="PS50297">
    <property type="entry name" value="ANK_REP_REGION"/>
    <property type="match status" value="1"/>
</dbReference>
<sequence>MANIWTAASDGDIDRVRALIEESKDLVNAKDQNGYTPMHAAASWRHIELLKLLVSSGGDVNIKDTDGDTPLHICEDKECALFLLDHGADPKAENDEGLTPVHTTLENEATEVTELLCKRLDIPVPKLEEIREAEETDEPSDTITDAKLEELSNWLMQNADENGEADEDALREMVTKFVMQKLRTSGTTANGSEDTAAATVATSTDKKSVDDDSTQN</sequence>
<evidence type="ECO:0000256" key="3">
    <source>
        <dbReference type="PROSITE-ProRule" id="PRU00023"/>
    </source>
</evidence>
<evidence type="ECO:0000256" key="1">
    <source>
        <dbReference type="ARBA" id="ARBA00022737"/>
    </source>
</evidence>
<organism evidence="5 6">
    <name type="scientific">Coemansia interrupta</name>
    <dbReference type="NCBI Taxonomy" id="1126814"/>
    <lineage>
        <taxon>Eukaryota</taxon>
        <taxon>Fungi</taxon>
        <taxon>Fungi incertae sedis</taxon>
        <taxon>Zoopagomycota</taxon>
        <taxon>Kickxellomycotina</taxon>
        <taxon>Kickxellomycetes</taxon>
        <taxon>Kickxellales</taxon>
        <taxon>Kickxellaceae</taxon>
        <taxon>Coemansia</taxon>
    </lineage>
</organism>
<dbReference type="SMART" id="SM00248">
    <property type="entry name" value="ANK"/>
    <property type="match status" value="3"/>
</dbReference>
<dbReference type="PROSITE" id="PS50088">
    <property type="entry name" value="ANK_REPEAT"/>
    <property type="match status" value="1"/>
</dbReference>
<feature type="repeat" description="ANK" evidence="3">
    <location>
        <begin position="33"/>
        <end position="65"/>
    </location>
</feature>
<dbReference type="SUPFAM" id="SSF48403">
    <property type="entry name" value="Ankyrin repeat"/>
    <property type="match status" value="1"/>
</dbReference>
<dbReference type="InterPro" id="IPR036770">
    <property type="entry name" value="Ankyrin_rpt-contain_sf"/>
</dbReference>
<name>A0A9W8HL13_9FUNG</name>
<proteinExistence type="predicted"/>
<dbReference type="OrthoDB" id="19174at2759"/>
<evidence type="ECO:0000256" key="2">
    <source>
        <dbReference type="ARBA" id="ARBA00023043"/>
    </source>
</evidence>
<keyword evidence="2 3" id="KW-0040">ANK repeat</keyword>
<dbReference type="Proteomes" id="UP001140172">
    <property type="component" value="Unassembled WGS sequence"/>
</dbReference>
<accession>A0A9W8HL13</accession>
<dbReference type="PANTHER" id="PTHR24171:SF9">
    <property type="entry name" value="ANKYRIN REPEAT DOMAIN-CONTAINING PROTEIN 39"/>
    <property type="match status" value="1"/>
</dbReference>
<evidence type="ECO:0000313" key="5">
    <source>
        <dbReference type="EMBL" id="KAJ2787194.1"/>
    </source>
</evidence>
<reference evidence="5" key="1">
    <citation type="submission" date="2022-07" db="EMBL/GenBank/DDBJ databases">
        <title>Phylogenomic reconstructions and comparative analyses of Kickxellomycotina fungi.</title>
        <authorList>
            <person name="Reynolds N.K."/>
            <person name="Stajich J.E."/>
            <person name="Barry K."/>
            <person name="Grigoriev I.V."/>
            <person name="Crous P."/>
            <person name="Smith M.E."/>
        </authorList>
    </citation>
    <scope>NUCLEOTIDE SEQUENCE</scope>
    <source>
        <strain evidence="5">BCRC 34489</strain>
    </source>
</reference>
<evidence type="ECO:0000313" key="6">
    <source>
        <dbReference type="Proteomes" id="UP001140172"/>
    </source>
</evidence>
<dbReference type="AlphaFoldDB" id="A0A9W8HL13"/>
<comment type="caution">
    <text evidence="5">The sequence shown here is derived from an EMBL/GenBank/DDBJ whole genome shotgun (WGS) entry which is preliminary data.</text>
</comment>
<gene>
    <name evidence="5" type="ORF">GGI15_000914</name>
</gene>
<protein>
    <submittedName>
        <fullName evidence="5">Uncharacterized protein</fullName>
    </submittedName>
</protein>
<dbReference type="InterPro" id="IPR002110">
    <property type="entry name" value="Ankyrin_rpt"/>
</dbReference>
<evidence type="ECO:0000256" key="4">
    <source>
        <dbReference type="SAM" id="MobiDB-lite"/>
    </source>
</evidence>
<feature type="region of interest" description="Disordered" evidence="4">
    <location>
        <begin position="184"/>
        <end position="216"/>
    </location>
</feature>
<dbReference type="Pfam" id="PF00023">
    <property type="entry name" value="Ank"/>
    <property type="match status" value="1"/>
</dbReference>
<keyword evidence="6" id="KW-1185">Reference proteome</keyword>
<dbReference type="Gene3D" id="1.25.40.20">
    <property type="entry name" value="Ankyrin repeat-containing domain"/>
    <property type="match status" value="1"/>
</dbReference>